<dbReference type="EMBL" id="QXGK01000004">
    <property type="protein sequence ID" value="RSX57785.1"/>
    <property type="molecule type" value="Genomic_DNA"/>
</dbReference>
<accession>A0A430FVH6</accession>
<feature type="region of interest" description="Disordered" evidence="6">
    <location>
        <begin position="52"/>
        <end position="71"/>
    </location>
</feature>
<dbReference type="PANTHER" id="PTHR30619">
    <property type="entry name" value="DNA INTERNALIZATION/COMPETENCE PROTEIN COMEC/REC2"/>
    <property type="match status" value="1"/>
</dbReference>
<gene>
    <name evidence="9" type="ORF">D2E24_0633</name>
</gene>
<dbReference type="NCBIfam" id="TIGR00360">
    <property type="entry name" value="ComEC_N-term"/>
    <property type="match status" value="1"/>
</dbReference>
<evidence type="ECO:0000259" key="8">
    <source>
        <dbReference type="Pfam" id="PF03772"/>
    </source>
</evidence>
<evidence type="ECO:0000256" key="6">
    <source>
        <dbReference type="SAM" id="MobiDB-lite"/>
    </source>
</evidence>
<feature type="transmembrane region" description="Helical" evidence="7">
    <location>
        <begin position="488"/>
        <end position="510"/>
    </location>
</feature>
<dbReference type="InterPro" id="IPR004477">
    <property type="entry name" value="ComEC_N"/>
</dbReference>
<keyword evidence="3 7" id="KW-0812">Transmembrane</keyword>
<dbReference type="GO" id="GO:0005886">
    <property type="term" value="C:plasma membrane"/>
    <property type="evidence" value="ECO:0007669"/>
    <property type="project" value="UniProtKB-SubCell"/>
</dbReference>
<evidence type="ECO:0000313" key="9">
    <source>
        <dbReference type="EMBL" id="RSX57785.1"/>
    </source>
</evidence>
<dbReference type="Proteomes" id="UP000287470">
    <property type="component" value="Unassembled WGS sequence"/>
</dbReference>
<dbReference type="AlphaFoldDB" id="A0A430FVH6"/>
<feature type="transmembrane region" description="Helical" evidence="7">
    <location>
        <begin position="129"/>
        <end position="147"/>
    </location>
</feature>
<protein>
    <submittedName>
        <fullName evidence="9">Competence protein</fullName>
    </submittedName>
</protein>
<reference evidence="9 10" key="1">
    <citation type="submission" date="2018-09" db="EMBL/GenBank/DDBJ databases">
        <title>Characterization of the phylogenetic diversity of five novel species belonging to the genus Bifidobacterium.</title>
        <authorList>
            <person name="Lugli G.A."/>
            <person name="Duranti S."/>
            <person name="Milani C."/>
        </authorList>
    </citation>
    <scope>NUCLEOTIDE SEQUENCE [LARGE SCALE GENOMIC DNA]</scope>
    <source>
        <strain evidence="9 10">2033B</strain>
    </source>
</reference>
<feature type="transmembrane region" description="Helical" evidence="7">
    <location>
        <begin position="458"/>
        <end position="482"/>
    </location>
</feature>
<dbReference type="PANTHER" id="PTHR30619:SF7">
    <property type="entry name" value="BETA-LACTAMASE DOMAIN PROTEIN"/>
    <property type="match status" value="1"/>
</dbReference>
<keyword evidence="4 7" id="KW-1133">Transmembrane helix</keyword>
<evidence type="ECO:0000313" key="10">
    <source>
        <dbReference type="Proteomes" id="UP000287470"/>
    </source>
</evidence>
<dbReference type="InterPro" id="IPR052159">
    <property type="entry name" value="Competence_DNA_uptake"/>
</dbReference>
<feature type="domain" description="ComEC/Rec2-related protein" evidence="8">
    <location>
        <begin position="350"/>
        <end position="599"/>
    </location>
</feature>
<comment type="subcellular location">
    <subcellularLocation>
        <location evidence="1">Cell membrane</location>
        <topology evidence="1">Multi-pass membrane protein</topology>
    </subcellularLocation>
</comment>
<feature type="transmembrane region" description="Helical" evidence="7">
    <location>
        <begin position="430"/>
        <end position="451"/>
    </location>
</feature>
<proteinExistence type="predicted"/>
<keyword evidence="5 7" id="KW-0472">Membrane</keyword>
<dbReference type="Pfam" id="PF03772">
    <property type="entry name" value="Competence"/>
    <property type="match status" value="1"/>
</dbReference>
<evidence type="ECO:0000256" key="3">
    <source>
        <dbReference type="ARBA" id="ARBA00022692"/>
    </source>
</evidence>
<evidence type="ECO:0000256" key="2">
    <source>
        <dbReference type="ARBA" id="ARBA00022475"/>
    </source>
</evidence>
<comment type="caution">
    <text evidence="9">The sequence shown here is derived from an EMBL/GenBank/DDBJ whole genome shotgun (WGS) entry which is preliminary data.</text>
</comment>
<keyword evidence="10" id="KW-1185">Reference proteome</keyword>
<feature type="transmembrane region" description="Helical" evidence="7">
    <location>
        <begin position="522"/>
        <end position="546"/>
    </location>
</feature>
<evidence type="ECO:0000256" key="7">
    <source>
        <dbReference type="SAM" id="Phobius"/>
    </source>
</evidence>
<sequence length="658" mass="68727">MSVRHERDRRWKDREQGSRDWRMLPAALFAWASGLAVHHGFTTIMEGPPASSASTTASAASDAMPSTTPIPTLDTATATAAGPDSIVAGVLIAIAPVAITAILVILTVLPVHRIFAPPVARGMRITHGIMTVACAAALTIGVATLAVDLRQWADPAATAVRAGDTTVTVRVRIRTPAAVADTRDTDCQADVIIDAVAAPADVLGTTGMTERTGENTAVVSAADPAAADALVERASAMPARLYASGRDCAALADGATVRVRGVLTEARYGRQPLWLTAGSETAGGSSGIETIRAPCLHKRVIARMHDAFFAVADRLPDQGRILVPGLTLGMLGQDHVAADGTVSRIDGTYAQRVEDDFRRSGIMHLMAVSGGHFMLVAGLIRRLCARFLTPRRITAACVAGAYLLLAAGMYPSDSVRRALVMGLIGAGAHWLGRRSQSVSALSWTVLIVLAVDPTMARSYGFALSGAAVLGIVLLAGPIGAWLGMLLPAFLAAPLAMTVAAQSLTLPIQIIMSPELPLASIPANLLVSPFVDLATMAGLASLALSWISPVLGYPPARLAACGTRVMEAVASRLAAGEHATLPWVDGIAGAVLMLAAETALALLVVAGRRLARRLRTDVPGLPGQSFRPRIRDRIALWWERTADAFGTDWADPPGREAGP</sequence>
<evidence type="ECO:0000256" key="4">
    <source>
        <dbReference type="ARBA" id="ARBA00022989"/>
    </source>
</evidence>
<feature type="transmembrane region" description="Helical" evidence="7">
    <location>
        <begin position="586"/>
        <end position="605"/>
    </location>
</feature>
<feature type="transmembrane region" description="Helical" evidence="7">
    <location>
        <begin position="86"/>
        <end position="109"/>
    </location>
</feature>
<feature type="transmembrane region" description="Helical" evidence="7">
    <location>
        <begin position="21"/>
        <end position="41"/>
    </location>
</feature>
<feature type="transmembrane region" description="Helical" evidence="7">
    <location>
        <begin position="361"/>
        <end position="380"/>
    </location>
</feature>
<keyword evidence="2" id="KW-1003">Cell membrane</keyword>
<evidence type="ECO:0000256" key="5">
    <source>
        <dbReference type="ARBA" id="ARBA00023136"/>
    </source>
</evidence>
<feature type="transmembrane region" description="Helical" evidence="7">
    <location>
        <begin position="392"/>
        <end position="410"/>
    </location>
</feature>
<dbReference type="OrthoDB" id="7177610at2"/>
<name>A0A430FVH6_9BIFI</name>
<evidence type="ECO:0000256" key="1">
    <source>
        <dbReference type="ARBA" id="ARBA00004651"/>
    </source>
</evidence>
<organism evidence="9 10">
    <name type="scientific">Bifidobacterium samirii</name>
    <dbReference type="NCBI Taxonomy" id="2306974"/>
    <lineage>
        <taxon>Bacteria</taxon>
        <taxon>Bacillati</taxon>
        <taxon>Actinomycetota</taxon>
        <taxon>Actinomycetes</taxon>
        <taxon>Bifidobacteriales</taxon>
        <taxon>Bifidobacteriaceae</taxon>
        <taxon>Bifidobacterium</taxon>
    </lineage>
</organism>
<feature type="compositionally biased region" description="Low complexity" evidence="6">
    <location>
        <begin position="52"/>
        <end position="69"/>
    </location>
</feature>